<sequence>MTKNLSQKTTLGVALMAGLLMTAPAFGQGDAKKGAEVYEGTCIACHGGSGKGEIEGVPDFTSTKGPLAMKADEVLLDHITNGFESANSMLAMPELGGNEDLTEQDVENVLAYLRATFEPKK</sequence>
<dbReference type="PROSITE" id="PS51007">
    <property type="entry name" value="CYTC"/>
    <property type="match status" value="1"/>
</dbReference>
<keyword evidence="3" id="KW-0408">Iron</keyword>
<keyword evidence="1" id="KW-0349">Heme</keyword>
<dbReference type="Pfam" id="PF13442">
    <property type="entry name" value="Cytochrome_CBB3"/>
    <property type="match status" value="1"/>
</dbReference>
<dbReference type="GO" id="GO:0046872">
    <property type="term" value="F:metal ion binding"/>
    <property type="evidence" value="ECO:0007669"/>
    <property type="project" value="UniProtKB-KW"/>
</dbReference>
<evidence type="ECO:0000256" key="1">
    <source>
        <dbReference type="ARBA" id="ARBA00022617"/>
    </source>
</evidence>
<feature type="domain" description="Cytochrome c" evidence="4">
    <location>
        <begin position="29"/>
        <end position="117"/>
    </location>
</feature>
<dbReference type="InterPro" id="IPR036909">
    <property type="entry name" value="Cyt_c-like_dom_sf"/>
</dbReference>
<accession>A0A3B0RQL1</accession>
<dbReference type="GO" id="GO:0009055">
    <property type="term" value="F:electron transfer activity"/>
    <property type="evidence" value="ECO:0007669"/>
    <property type="project" value="InterPro"/>
</dbReference>
<reference evidence="5" key="1">
    <citation type="submission" date="2018-06" db="EMBL/GenBank/DDBJ databases">
        <authorList>
            <person name="Zhirakovskaya E."/>
        </authorList>
    </citation>
    <scope>NUCLEOTIDE SEQUENCE</scope>
</reference>
<evidence type="ECO:0000259" key="4">
    <source>
        <dbReference type="PROSITE" id="PS51007"/>
    </source>
</evidence>
<protein>
    <recommendedName>
        <fullName evidence="4">Cytochrome c domain-containing protein</fullName>
    </recommendedName>
</protein>
<keyword evidence="2" id="KW-0479">Metal-binding</keyword>
<dbReference type="Gene3D" id="1.10.760.10">
    <property type="entry name" value="Cytochrome c-like domain"/>
    <property type="match status" value="1"/>
</dbReference>
<dbReference type="AlphaFoldDB" id="A0A3B0RQL1"/>
<organism evidence="5">
    <name type="scientific">hydrothermal vent metagenome</name>
    <dbReference type="NCBI Taxonomy" id="652676"/>
    <lineage>
        <taxon>unclassified sequences</taxon>
        <taxon>metagenomes</taxon>
        <taxon>ecological metagenomes</taxon>
    </lineage>
</organism>
<dbReference type="EMBL" id="UOED01000087">
    <property type="protein sequence ID" value="VAV94129.1"/>
    <property type="molecule type" value="Genomic_DNA"/>
</dbReference>
<evidence type="ECO:0000256" key="2">
    <source>
        <dbReference type="ARBA" id="ARBA00022723"/>
    </source>
</evidence>
<gene>
    <name evidence="5" type="ORF">MNBD_ALPHA02-721</name>
</gene>
<dbReference type="SUPFAM" id="SSF46626">
    <property type="entry name" value="Cytochrome c"/>
    <property type="match status" value="1"/>
</dbReference>
<evidence type="ECO:0000313" key="5">
    <source>
        <dbReference type="EMBL" id="VAV94129.1"/>
    </source>
</evidence>
<dbReference type="GO" id="GO:0020037">
    <property type="term" value="F:heme binding"/>
    <property type="evidence" value="ECO:0007669"/>
    <property type="project" value="InterPro"/>
</dbReference>
<name>A0A3B0RQL1_9ZZZZ</name>
<dbReference type="InterPro" id="IPR009056">
    <property type="entry name" value="Cyt_c-like_dom"/>
</dbReference>
<evidence type="ECO:0000256" key="3">
    <source>
        <dbReference type="ARBA" id="ARBA00023004"/>
    </source>
</evidence>
<proteinExistence type="predicted"/>